<dbReference type="EMBL" id="JSZA02000179">
    <property type="protein sequence ID" value="KHD05829.1"/>
    <property type="molecule type" value="Genomic_DNA"/>
</dbReference>
<feature type="transmembrane region" description="Helical" evidence="1">
    <location>
        <begin position="108"/>
        <end position="129"/>
    </location>
</feature>
<evidence type="ECO:0000256" key="1">
    <source>
        <dbReference type="SAM" id="Phobius"/>
    </source>
</evidence>
<keyword evidence="1" id="KW-1133">Transmembrane helix</keyword>
<dbReference type="Proteomes" id="UP000030428">
    <property type="component" value="Unassembled WGS sequence"/>
</dbReference>
<sequence length="195" mass="22310">MNTTDILDNNELSIFIEGLRLAGYDISTTEFFAAQDLIVALAAQGKLPPKLAPMKTLLMPILCHSPKEQEDFKRHFDNWVDRVEGVKPDKIQSTVFQSVWQKTKPTKIFNWLLILVFTVFILLGIFLYVDKNFVQQPETPSQSVENLTDSLKTMLLVILLLLLSNLLASYLQSRYQAQLFLKRHIACSFFLTVSV</sequence>
<keyword evidence="3" id="KW-1185">Reference proteome</keyword>
<feature type="transmembrane region" description="Helical" evidence="1">
    <location>
        <begin position="153"/>
        <end position="173"/>
    </location>
</feature>
<keyword evidence="1" id="KW-0812">Transmembrane</keyword>
<comment type="caution">
    <text evidence="2">The sequence shown here is derived from an EMBL/GenBank/DDBJ whole genome shotgun (WGS) entry which is preliminary data.</text>
</comment>
<protein>
    <submittedName>
        <fullName evidence="2">Uncharacterized protein</fullName>
    </submittedName>
</protein>
<proteinExistence type="predicted"/>
<name>A0A0A6P672_9GAMM</name>
<accession>A0A0A6P672</accession>
<evidence type="ECO:0000313" key="2">
    <source>
        <dbReference type="EMBL" id="KHD05829.1"/>
    </source>
</evidence>
<reference evidence="2 3" key="1">
    <citation type="journal article" date="2016" name="Front. Microbiol.">
        <title>Single-Cell (Meta-)Genomics of a Dimorphic Candidatus Thiomargarita nelsonii Reveals Genomic Plasticity.</title>
        <authorList>
            <person name="Flood B.E."/>
            <person name="Fliss P."/>
            <person name="Jones D.S."/>
            <person name="Dick G.J."/>
            <person name="Jain S."/>
            <person name="Kaster A.K."/>
            <person name="Winkel M."/>
            <person name="Mussmann M."/>
            <person name="Bailey J."/>
        </authorList>
    </citation>
    <scope>NUCLEOTIDE SEQUENCE [LARGE SCALE GENOMIC DNA]</scope>
    <source>
        <strain evidence="2">Hydrate Ridge</strain>
    </source>
</reference>
<evidence type="ECO:0000313" key="3">
    <source>
        <dbReference type="Proteomes" id="UP000030428"/>
    </source>
</evidence>
<organism evidence="2 3">
    <name type="scientific">Candidatus Thiomargarita nelsonii</name>
    <dbReference type="NCBI Taxonomy" id="1003181"/>
    <lineage>
        <taxon>Bacteria</taxon>
        <taxon>Pseudomonadati</taxon>
        <taxon>Pseudomonadota</taxon>
        <taxon>Gammaproteobacteria</taxon>
        <taxon>Thiotrichales</taxon>
        <taxon>Thiotrichaceae</taxon>
        <taxon>Thiomargarita</taxon>
    </lineage>
</organism>
<keyword evidence="1" id="KW-0472">Membrane</keyword>
<gene>
    <name evidence="2" type="ORF">PN36_28095</name>
</gene>
<dbReference type="AlphaFoldDB" id="A0A0A6P672"/>